<keyword evidence="2" id="KW-0902">Two-component regulatory system</keyword>
<dbReference type="GO" id="GO:0006355">
    <property type="term" value="P:regulation of DNA-templated transcription"/>
    <property type="evidence" value="ECO:0007669"/>
    <property type="project" value="InterPro"/>
</dbReference>
<evidence type="ECO:0000256" key="2">
    <source>
        <dbReference type="ARBA" id="ARBA00023012"/>
    </source>
</evidence>
<organism evidence="10 11">
    <name type="scientific">Lujinxingia vulgaris</name>
    <dbReference type="NCBI Taxonomy" id="2600176"/>
    <lineage>
        <taxon>Bacteria</taxon>
        <taxon>Deltaproteobacteria</taxon>
        <taxon>Bradymonadales</taxon>
        <taxon>Lujinxingiaceae</taxon>
        <taxon>Lujinxingia</taxon>
    </lineage>
</organism>
<dbReference type="InterPro" id="IPR001867">
    <property type="entry name" value="OmpR/PhoB-type_DNA-bd"/>
</dbReference>
<dbReference type="Proteomes" id="UP000321046">
    <property type="component" value="Unassembled WGS sequence"/>
</dbReference>
<dbReference type="PANTHER" id="PTHR48111:SF21">
    <property type="entry name" value="DNA-BINDING DUAL MASTER TRANSCRIPTIONAL REGULATOR RPAA"/>
    <property type="match status" value="1"/>
</dbReference>
<evidence type="ECO:0000256" key="1">
    <source>
        <dbReference type="ARBA" id="ARBA00022553"/>
    </source>
</evidence>
<evidence type="ECO:0000256" key="7">
    <source>
        <dbReference type="PROSITE-ProRule" id="PRU01091"/>
    </source>
</evidence>
<dbReference type="InterPro" id="IPR016032">
    <property type="entry name" value="Sig_transdc_resp-reg_C-effctor"/>
</dbReference>
<evidence type="ECO:0000259" key="9">
    <source>
        <dbReference type="PROSITE" id="PS51755"/>
    </source>
</evidence>
<feature type="modified residue" description="4-aspartylphosphate" evidence="6">
    <location>
        <position position="54"/>
    </location>
</feature>
<feature type="domain" description="Response regulatory" evidence="8">
    <location>
        <begin position="4"/>
        <end position="121"/>
    </location>
</feature>
<dbReference type="InterPro" id="IPR039420">
    <property type="entry name" value="WalR-like"/>
</dbReference>
<proteinExistence type="predicted"/>
<name>A0A5C6WXS6_9DELT</name>
<comment type="caution">
    <text evidence="10">The sequence shown here is derived from an EMBL/GenBank/DDBJ whole genome shotgun (WGS) entry which is preliminary data.</text>
</comment>
<dbReference type="GO" id="GO:0000976">
    <property type="term" value="F:transcription cis-regulatory region binding"/>
    <property type="evidence" value="ECO:0007669"/>
    <property type="project" value="TreeGrafter"/>
</dbReference>
<evidence type="ECO:0000256" key="4">
    <source>
        <dbReference type="ARBA" id="ARBA00023125"/>
    </source>
</evidence>
<sequence>MSKLILIVEDEPDLVENLDYNLRREGFEADAALSGQQALARLKEQPLPDLIVLDLMLPDLSGYEVCRRVRADQSTRHIPILMLTARGEDHERVEGFEAGADDYVVKPFNVRELMLRVRAVLRRSEGPDENPAPGQVHFGRLRVDFPAVRVWVDEEPIALTALEFRLLETLFSRRGRAQSREVLLSDVWDIQADVMTRTVDTHIKRLREKLGPCGPYIETLRGIGYRFCATPPEL</sequence>
<dbReference type="SMART" id="SM00862">
    <property type="entry name" value="Trans_reg_C"/>
    <property type="match status" value="1"/>
</dbReference>
<keyword evidence="4 7" id="KW-0238">DNA-binding</keyword>
<dbReference type="GO" id="GO:0000156">
    <property type="term" value="F:phosphorelay response regulator activity"/>
    <property type="evidence" value="ECO:0007669"/>
    <property type="project" value="TreeGrafter"/>
</dbReference>
<dbReference type="Pfam" id="PF00072">
    <property type="entry name" value="Response_reg"/>
    <property type="match status" value="1"/>
</dbReference>
<evidence type="ECO:0000313" key="10">
    <source>
        <dbReference type="EMBL" id="TXD31810.1"/>
    </source>
</evidence>
<dbReference type="AlphaFoldDB" id="A0A5C6WXS6"/>
<keyword evidence="3" id="KW-0805">Transcription regulation</keyword>
<dbReference type="GO" id="GO:0005829">
    <property type="term" value="C:cytosol"/>
    <property type="evidence" value="ECO:0007669"/>
    <property type="project" value="TreeGrafter"/>
</dbReference>
<accession>A0A5C6WXS6</accession>
<dbReference type="PANTHER" id="PTHR48111">
    <property type="entry name" value="REGULATOR OF RPOS"/>
    <property type="match status" value="1"/>
</dbReference>
<dbReference type="RefSeq" id="WP_146977317.1">
    <property type="nucleotide sequence ID" value="NZ_VOSL01000145.1"/>
</dbReference>
<keyword evidence="5" id="KW-0804">Transcription</keyword>
<dbReference type="InterPro" id="IPR036388">
    <property type="entry name" value="WH-like_DNA-bd_sf"/>
</dbReference>
<evidence type="ECO:0000256" key="5">
    <source>
        <dbReference type="ARBA" id="ARBA00023163"/>
    </source>
</evidence>
<dbReference type="Gene3D" id="1.10.10.10">
    <property type="entry name" value="Winged helix-like DNA-binding domain superfamily/Winged helix DNA-binding domain"/>
    <property type="match status" value="1"/>
</dbReference>
<dbReference type="FunFam" id="3.40.50.2300:FF:000001">
    <property type="entry name" value="DNA-binding response regulator PhoB"/>
    <property type="match status" value="1"/>
</dbReference>
<dbReference type="EMBL" id="VOSL01000145">
    <property type="protein sequence ID" value="TXD31810.1"/>
    <property type="molecule type" value="Genomic_DNA"/>
</dbReference>
<dbReference type="InterPro" id="IPR011006">
    <property type="entry name" value="CheY-like_superfamily"/>
</dbReference>
<dbReference type="Gene3D" id="6.10.250.690">
    <property type="match status" value="1"/>
</dbReference>
<dbReference type="Gene3D" id="3.40.50.2300">
    <property type="match status" value="1"/>
</dbReference>
<evidence type="ECO:0000313" key="11">
    <source>
        <dbReference type="Proteomes" id="UP000321046"/>
    </source>
</evidence>
<dbReference type="GO" id="GO:0032993">
    <property type="term" value="C:protein-DNA complex"/>
    <property type="evidence" value="ECO:0007669"/>
    <property type="project" value="TreeGrafter"/>
</dbReference>
<keyword evidence="1 6" id="KW-0597">Phosphoprotein</keyword>
<dbReference type="InterPro" id="IPR001789">
    <property type="entry name" value="Sig_transdc_resp-reg_receiver"/>
</dbReference>
<dbReference type="CDD" id="cd00383">
    <property type="entry name" value="trans_reg_C"/>
    <property type="match status" value="1"/>
</dbReference>
<evidence type="ECO:0000256" key="6">
    <source>
        <dbReference type="PROSITE-ProRule" id="PRU00169"/>
    </source>
</evidence>
<gene>
    <name evidence="10" type="ORF">FRC96_20275</name>
</gene>
<dbReference type="SUPFAM" id="SSF52172">
    <property type="entry name" value="CheY-like"/>
    <property type="match status" value="1"/>
</dbReference>
<protein>
    <submittedName>
        <fullName evidence="10">Response regulator transcription factor</fullName>
    </submittedName>
</protein>
<feature type="DNA-binding region" description="OmpR/PhoB-type" evidence="7">
    <location>
        <begin position="133"/>
        <end position="229"/>
    </location>
</feature>
<evidence type="ECO:0000256" key="3">
    <source>
        <dbReference type="ARBA" id="ARBA00023015"/>
    </source>
</evidence>
<dbReference type="SMART" id="SM00448">
    <property type="entry name" value="REC"/>
    <property type="match status" value="1"/>
</dbReference>
<dbReference type="PROSITE" id="PS50110">
    <property type="entry name" value="RESPONSE_REGULATORY"/>
    <property type="match status" value="1"/>
</dbReference>
<reference evidence="10 11" key="1">
    <citation type="submission" date="2019-08" db="EMBL/GenBank/DDBJ databases">
        <title>Bradymonadales sp. TMQ2.</title>
        <authorList>
            <person name="Liang Q."/>
        </authorList>
    </citation>
    <scope>NUCLEOTIDE SEQUENCE [LARGE SCALE GENOMIC DNA]</scope>
    <source>
        <strain evidence="10 11">TMQ2</strain>
    </source>
</reference>
<dbReference type="PROSITE" id="PS51755">
    <property type="entry name" value="OMPR_PHOB"/>
    <property type="match status" value="1"/>
</dbReference>
<dbReference type="OrthoDB" id="9793321at2"/>
<dbReference type="Pfam" id="PF00486">
    <property type="entry name" value="Trans_reg_C"/>
    <property type="match status" value="1"/>
</dbReference>
<dbReference type="SUPFAM" id="SSF46894">
    <property type="entry name" value="C-terminal effector domain of the bipartite response regulators"/>
    <property type="match status" value="1"/>
</dbReference>
<evidence type="ECO:0000259" key="8">
    <source>
        <dbReference type="PROSITE" id="PS50110"/>
    </source>
</evidence>
<feature type="domain" description="OmpR/PhoB-type" evidence="9">
    <location>
        <begin position="133"/>
        <end position="229"/>
    </location>
</feature>